<dbReference type="EMBL" id="JABBFZ010000002">
    <property type="protein sequence ID" value="NML30470.1"/>
    <property type="molecule type" value="Genomic_DNA"/>
</dbReference>
<protein>
    <submittedName>
        <fullName evidence="1">Glycosyltransferase family 2 protein</fullName>
    </submittedName>
</protein>
<dbReference type="Pfam" id="PF13641">
    <property type="entry name" value="Glyco_tranf_2_3"/>
    <property type="match status" value="1"/>
</dbReference>
<dbReference type="PANTHER" id="PTHR43685">
    <property type="entry name" value="GLYCOSYLTRANSFERASE"/>
    <property type="match status" value="1"/>
</dbReference>
<evidence type="ECO:0000313" key="1">
    <source>
        <dbReference type="EMBL" id="NML30470.1"/>
    </source>
</evidence>
<name>A0A7X9X2Z3_9BURK</name>
<dbReference type="AlphaFoldDB" id="A0A7X9X2Z3"/>
<dbReference type="CDD" id="cd00761">
    <property type="entry name" value="Glyco_tranf_GTA_type"/>
    <property type="match status" value="1"/>
</dbReference>
<dbReference type="Proteomes" id="UP000583127">
    <property type="component" value="Unassembled WGS sequence"/>
</dbReference>
<organism evidence="1 2">
    <name type="scientific">Paraburkholderia antibiotica</name>
    <dbReference type="NCBI Taxonomy" id="2728839"/>
    <lineage>
        <taxon>Bacteria</taxon>
        <taxon>Pseudomonadati</taxon>
        <taxon>Pseudomonadota</taxon>
        <taxon>Betaproteobacteria</taxon>
        <taxon>Burkholderiales</taxon>
        <taxon>Burkholderiaceae</taxon>
        <taxon>Paraburkholderia</taxon>
    </lineage>
</organism>
<accession>A0A7X9X2Z3</accession>
<keyword evidence="1" id="KW-0808">Transferase</keyword>
<comment type="caution">
    <text evidence="1">The sequence shown here is derived from an EMBL/GenBank/DDBJ whole genome shotgun (WGS) entry which is preliminary data.</text>
</comment>
<evidence type="ECO:0000313" key="2">
    <source>
        <dbReference type="Proteomes" id="UP000583127"/>
    </source>
</evidence>
<keyword evidence="2" id="KW-1185">Reference proteome</keyword>
<proteinExistence type="predicted"/>
<dbReference type="RefSeq" id="WP_169496727.1">
    <property type="nucleotide sequence ID" value="NZ_JABBFZ010000002.1"/>
</dbReference>
<reference evidence="1 2" key="1">
    <citation type="submission" date="2020-04" db="EMBL/GenBank/DDBJ databases">
        <title>Paraburkholderia sp. G-4-1-8 isolated from soil.</title>
        <authorList>
            <person name="Dahal R.H."/>
        </authorList>
    </citation>
    <scope>NUCLEOTIDE SEQUENCE [LARGE SCALE GENOMIC DNA]</scope>
    <source>
        <strain evidence="1 2">G-4-1-8</strain>
    </source>
</reference>
<dbReference type="GO" id="GO:0016740">
    <property type="term" value="F:transferase activity"/>
    <property type="evidence" value="ECO:0007669"/>
    <property type="project" value="UniProtKB-KW"/>
</dbReference>
<dbReference type="InterPro" id="IPR050834">
    <property type="entry name" value="Glycosyltransf_2"/>
</dbReference>
<gene>
    <name evidence="1" type="ORF">HHL14_06455</name>
</gene>
<dbReference type="SUPFAM" id="SSF53448">
    <property type="entry name" value="Nucleotide-diphospho-sugar transferases"/>
    <property type="match status" value="1"/>
</dbReference>
<sequence length="306" mass="33610">MPPFGNFRIAACITTMHRPDILRDCLSGLMACDSPPDVIVVSDDSREPAQIAATQAVVAEFPRVLYTTGPRRGVCANRNSALTAAMVANLDYVAFLDDDTAVPPDFFSAARAYLGKLEPTQRVKTILTGYRDDVGSGASRLNFRGYFEDCAVPETATVCASFFPMALLATERWDENIFFGSEDAEICLRAMARGFQIQFSPTLRTKHLATDAGVLQKESSNGMTKYELQCEAARLYIGIKRYSRITPNRFKLYAFVGIYFAHLAISLARRGLIKALPPIVRAANLGSLRQTGETSGSTEQTIVAHR</sequence>
<dbReference type="PANTHER" id="PTHR43685:SF3">
    <property type="entry name" value="SLR2126 PROTEIN"/>
    <property type="match status" value="1"/>
</dbReference>
<dbReference type="InterPro" id="IPR029044">
    <property type="entry name" value="Nucleotide-diphossugar_trans"/>
</dbReference>
<dbReference type="Gene3D" id="3.90.550.10">
    <property type="entry name" value="Spore Coat Polysaccharide Biosynthesis Protein SpsA, Chain A"/>
    <property type="match status" value="1"/>
</dbReference>